<feature type="region of interest" description="Disordered" evidence="1">
    <location>
        <begin position="545"/>
        <end position="572"/>
    </location>
</feature>
<feature type="region of interest" description="Disordered" evidence="1">
    <location>
        <begin position="520"/>
        <end position="539"/>
    </location>
</feature>
<feature type="region of interest" description="Disordered" evidence="1">
    <location>
        <begin position="270"/>
        <end position="432"/>
    </location>
</feature>
<dbReference type="PANTHER" id="PTHR33737">
    <property type="entry name" value="OS05G0121800 PROTEIN"/>
    <property type="match status" value="1"/>
</dbReference>
<dbReference type="AlphaFoldDB" id="A0A7J7GMY2"/>
<feature type="compositionally biased region" description="Low complexity" evidence="1">
    <location>
        <begin position="383"/>
        <end position="406"/>
    </location>
</feature>
<evidence type="ECO:0000256" key="1">
    <source>
        <dbReference type="SAM" id="MobiDB-lite"/>
    </source>
</evidence>
<reference evidence="2 3" key="2">
    <citation type="submission" date="2020-07" db="EMBL/GenBank/DDBJ databases">
        <title>Genome assembly of wild tea tree DASZ reveals pedigree and selection history of tea varieties.</title>
        <authorList>
            <person name="Zhang W."/>
        </authorList>
    </citation>
    <scope>NUCLEOTIDE SEQUENCE [LARGE SCALE GENOMIC DNA]</scope>
    <source>
        <strain evidence="3">cv. G240</strain>
        <tissue evidence="2">Leaf</tissue>
    </source>
</reference>
<evidence type="ECO:0000313" key="2">
    <source>
        <dbReference type="EMBL" id="KAF5940758.1"/>
    </source>
</evidence>
<protein>
    <submittedName>
        <fullName evidence="2">Uncharacterized protein</fullName>
    </submittedName>
</protein>
<organism evidence="2 3">
    <name type="scientific">Camellia sinensis</name>
    <name type="common">Tea plant</name>
    <name type="synonym">Thea sinensis</name>
    <dbReference type="NCBI Taxonomy" id="4442"/>
    <lineage>
        <taxon>Eukaryota</taxon>
        <taxon>Viridiplantae</taxon>
        <taxon>Streptophyta</taxon>
        <taxon>Embryophyta</taxon>
        <taxon>Tracheophyta</taxon>
        <taxon>Spermatophyta</taxon>
        <taxon>Magnoliopsida</taxon>
        <taxon>eudicotyledons</taxon>
        <taxon>Gunneridae</taxon>
        <taxon>Pentapetalae</taxon>
        <taxon>asterids</taxon>
        <taxon>Ericales</taxon>
        <taxon>Theaceae</taxon>
        <taxon>Camellia</taxon>
    </lineage>
</organism>
<dbReference type="InterPro" id="IPR045882">
    <property type="entry name" value="GPT1/2"/>
</dbReference>
<name>A0A7J7GMY2_CAMSI</name>
<dbReference type="PANTHER" id="PTHR33737:SF2">
    <property type="entry name" value="OS12G0102700 PROTEIN"/>
    <property type="match status" value="1"/>
</dbReference>
<evidence type="ECO:0000313" key="3">
    <source>
        <dbReference type="Proteomes" id="UP000593564"/>
    </source>
</evidence>
<feature type="compositionally biased region" description="Polar residues" evidence="1">
    <location>
        <begin position="407"/>
        <end position="427"/>
    </location>
</feature>
<feature type="compositionally biased region" description="Low complexity" evidence="1">
    <location>
        <begin position="304"/>
        <end position="334"/>
    </location>
</feature>
<dbReference type="Proteomes" id="UP000593564">
    <property type="component" value="Unassembled WGS sequence"/>
</dbReference>
<sequence length="791" mass="84162">MDESGRIDLGPRGLNLVDVSSENDTLIDLQSSENQNNNVSPGLLEAVNVEKTVDTTDVSGDMELLPQSYEPLEPERMRKIGKCNLRKSLAWDTAFFTSAGVLDHDELSSMIKGVGKGGKYFLPGIEEDLHRSTDSISTLESESLTLESLEGDLFEDVRASIQKSSKASNVRSSSKVTSGGKETKVSCSLKVDLASKNMLKSKPPSKKQTIGIHGPGKLIKQSSGSSQGTQPMTRNGGLTSSLPKAPKVIARPNTIPSVPLKRASLGAKQVEMENDKAKNASVPRKATPVSKIHGLGGSSRTEPKPALSSKPSSATKKPPRSASSCDSSRSASSSNVGISPVKSNRRTASRTVNPTSSSSILKVPSKVVLKKKGQPGRSAHLMSSKPSSNSSPASSISEWSSKSSSSTYTVNQRSTTSMASIDTSSPRRSVDSDILPALDHHNQSNDQISDIHENKVKRLASENLQISTLPRPVKVLPSGLRMPSPKIGFFDGVKPVVRTPTGSMQSYSGVSVGPKIGAGINRPSGGSSKTKLAKLQPARTVSTAANMKLDGQKPVSPLPSQKPSNASTKVSSVSGGLKKCLSISPQAHNETDNVPHSGLDAEKAGSLGMLDREMNLEKQGNFNKKDIEITPIDRDTHCNAENIKPSEELGEDAISSLKHLKTKLRVVCKSNEKENAHFEDQVDGLTKNEVIGNSITQIDFSHSDFHAPELSCSKEFFVLSQKEGSPSDMLRPTSISPCLVTSEITASTRTPFAVKNSLCNSEGDFSTGLSIGAVEKISSLSSLKSAQTENS</sequence>
<dbReference type="EMBL" id="JACBKZ010000010">
    <property type="protein sequence ID" value="KAF5940758.1"/>
    <property type="molecule type" value="Genomic_DNA"/>
</dbReference>
<comment type="caution">
    <text evidence="2">The sequence shown here is derived from an EMBL/GenBank/DDBJ whole genome shotgun (WGS) entry which is preliminary data.</text>
</comment>
<keyword evidence="3" id="KW-1185">Reference proteome</keyword>
<dbReference type="GO" id="GO:0008017">
    <property type="term" value="F:microtubule binding"/>
    <property type="evidence" value="ECO:0007669"/>
    <property type="project" value="InterPro"/>
</dbReference>
<feature type="compositionally biased region" description="Polar residues" evidence="1">
    <location>
        <begin position="220"/>
        <end position="242"/>
    </location>
</feature>
<reference evidence="3" key="1">
    <citation type="journal article" date="2020" name="Nat. Commun.">
        <title>Genome assembly of wild tea tree DASZ reveals pedigree and selection history of tea varieties.</title>
        <authorList>
            <person name="Zhang W."/>
            <person name="Zhang Y."/>
            <person name="Qiu H."/>
            <person name="Guo Y."/>
            <person name="Wan H."/>
            <person name="Zhang X."/>
            <person name="Scossa F."/>
            <person name="Alseekh S."/>
            <person name="Zhang Q."/>
            <person name="Wang P."/>
            <person name="Xu L."/>
            <person name="Schmidt M.H."/>
            <person name="Jia X."/>
            <person name="Li D."/>
            <person name="Zhu A."/>
            <person name="Guo F."/>
            <person name="Chen W."/>
            <person name="Ni D."/>
            <person name="Usadel B."/>
            <person name="Fernie A.R."/>
            <person name="Wen W."/>
        </authorList>
    </citation>
    <scope>NUCLEOTIDE SEQUENCE [LARGE SCALE GENOMIC DNA]</scope>
    <source>
        <strain evidence="3">cv. G240</strain>
    </source>
</reference>
<feature type="compositionally biased region" description="Polar residues" evidence="1">
    <location>
        <begin position="558"/>
        <end position="572"/>
    </location>
</feature>
<feature type="region of interest" description="Disordered" evidence="1">
    <location>
        <begin position="196"/>
        <end position="255"/>
    </location>
</feature>
<gene>
    <name evidence="2" type="ORF">HYC85_021925</name>
</gene>
<proteinExistence type="predicted"/>
<accession>A0A7J7GMY2</accession>
<feature type="compositionally biased region" description="Low complexity" evidence="1">
    <location>
        <begin position="356"/>
        <end position="367"/>
    </location>
</feature>